<keyword evidence="2 7" id="KW-0812">Transmembrane</keyword>
<dbReference type="GeneID" id="27781846"/>
<dbReference type="KEGG" id="sgb:WQO_05925"/>
<dbReference type="PRINTS" id="PR01840">
    <property type="entry name" value="TATCFAMILY"/>
</dbReference>
<keyword evidence="7" id="KW-1003">Cell membrane</keyword>
<feature type="transmembrane region" description="Helical" evidence="7">
    <location>
        <begin position="128"/>
        <end position="150"/>
    </location>
</feature>
<comment type="similarity">
    <text evidence="7">Belongs to the TatC family.</text>
</comment>
<dbReference type="PANTHER" id="PTHR30371">
    <property type="entry name" value="SEC-INDEPENDENT PROTEIN TRANSLOCASE PROTEIN TATC"/>
    <property type="match status" value="1"/>
</dbReference>
<keyword evidence="7" id="KW-0813">Transport</keyword>
<dbReference type="GO" id="GO:0033281">
    <property type="term" value="C:TAT protein transport complex"/>
    <property type="evidence" value="ECO:0007669"/>
    <property type="project" value="UniProtKB-UniRule"/>
</dbReference>
<evidence type="ECO:0000256" key="7">
    <source>
        <dbReference type="HAMAP-Rule" id="MF_00902"/>
    </source>
</evidence>
<keyword evidence="6 7" id="KW-0472">Membrane</keyword>
<evidence type="ECO:0000313" key="9">
    <source>
        <dbReference type="EMBL" id="ALU92924.1"/>
    </source>
</evidence>
<dbReference type="RefSeq" id="WP_010057134.1">
    <property type="nucleotide sequence ID" value="NZ_CP013738.1"/>
</dbReference>
<evidence type="ECO:0000256" key="6">
    <source>
        <dbReference type="ARBA" id="ARBA00023136"/>
    </source>
</evidence>
<dbReference type="GO" id="GO:0065002">
    <property type="term" value="P:intracellular protein transmembrane transport"/>
    <property type="evidence" value="ECO:0007669"/>
    <property type="project" value="TreeGrafter"/>
</dbReference>
<feature type="transmembrane region" description="Helical" evidence="7">
    <location>
        <begin position="234"/>
        <end position="256"/>
    </location>
</feature>
<dbReference type="Proteomes" id="UP000064183">
    <property type="component" value="Chromosome"/>
</dbReference>
<gene>
    <name evidence="7" type="primary">tatC</name>
    <name evidence="9" type="ORF">WQO_05925</name>
</gene>
<dbReference type="GeneID" id="303480837"/>
<dbReference type="EMBL" id="CP013738">
    <property type="protein sequence ID" value="ALU92924.1"/>
    <property type="molecule type" value="Genomic_DNA"/>
</dbReference>
<evidence type="ECO:0000256" key="4">
    <source>
        <dbReference type="ARBA" id="ARBA00022989"/>
    </source>
</evidence>
<evidence type="ECO:0000256" key="1">
    <source>
        <dbReference type="ARBA" id="ARBA00004141"/>
    </source>
</evidence>
<sequence length="322" mass="34895">MLKSARKQEKDDEGRMPLLDHLRELRNRLLKAVLAIVVVMIVAAFYQKEIYEFLLAPIQESVGCKNGVVTTVDGKSCALLKTDTLIGPFTNALKVALMSGVLLATPVWLYQLWAFIAPGLHKGEKRYAYAFAVVGAPLFLSGGYLAYAILPQTAEIMLGFSPDDVQNQIGLDSYLDLLVRMVIVFGLAFELPLLLVALNMTGVVSGKRMLGWWRGMVVGLTAFAAIATPGGEPISMLLLAGPLAVLYFIATGFSLLNDKRRNRNNPDAELSDDEASELDLTPEPVGRVENVSSSSRPALPGQNTGEADGPGSHRLNGYDDIT</sequence>
<dbReference type="Pfam" id="PF00902">
    <property type="entry name" value="TatC"/>
    <property type="match status" value="1"/>
</dbReference>
<keyword evidence="3 7" id="KW-0653">Protein transport</keyword>
<keyword evidence="4 7" id="KW-1133">Transmembrane helix</keyword>
<feature type="compositionally biased region" description="Polar residues" evidence="8">
    <location>
        <begin position="290"/>
        <end position="305"/>
    </location>
</feature>
<feature type="region of interest" description="Disordered" evidence="8">
    <location>
        <begin position="261"/>
        <end position="322"/>
    </location>
</feature>
<dbReference type="PANTHER" id="PTHR30371:SF0">
    <property type="entry name" value="SEC-INDEPENDENT PROTEIN TRANSLOCASE PROTEIN TATC, CHLOROPLASTIC-RELATED"/>
    <property type="match status" value="1"/>
</dbReference>
<feature type="transmembrane region" description="Helical" evidence="7">
    <location>
        <begin position="95"/>
        <end position="116"/>
    </location>
</feature>
<organism evidence="9 10">
    <name type="scientific">Streptomyces globisporus C-1027</name>
    <dbReference type="NCBI Taxonomy" id="1172567"/>
    <lineage>
        <taxon>Bacteria</taxon>
        <taxon>Bacillati</taxon>
        <taxon>Actinomycetota</taxon>
        <taxon>Actinomycetes</taxon>
        <taxon>Kitasatosporales</taxon>
        <taxon>Streptomycetaceae</taxon>
        <taxon>Streptomyces</taxon>
    </lineage>
</organism>
<comment type="subcellular location">
    <subcellularLocation>
        <location evidence="7">Cell membrane</location>
        <topology evidence="7">Multi-pass membrane protein</topology>
    </subcellularLocation>
    <subcellularLocation>
        <location evidence="1">Membrane</location>
        <topology evidence="1">Multi-pass membrane protein</topology>
    </subcellularLocation>
</comment>
<evidence type="ECO:0000256" key="3">
    <source>
        <dbReference type="ARBA" id="ARBA00022927"/>
    </source>
</evidence>
<feature type="transmembrane region" description="Helical" evidence="7">
    <location>
        <begin position="29"/>
        <end position="46"/>
    </location>
</feature>
<dbReference type="NCBIfam" id="TIGR00945">
    <property type="entry name" value="tatC"/>
    <property type="match status" value="1"/>
</dbReference>
<evidence type="ECO:0000256" key="8">
    <source>
        <dbReference type="SAM" id="MobiDB-lite"/>
    </source>
</evidence>
<comment type="function">
    <text evidence="7">Part of the twin-arginine translocation (Tat) system that transports large folded proteins containing a characteristic twin-arginine motif in their signal peptide across membranes. Together with TatB, TatC is part of a receptor directly interacting with Tat signal peptides.</text>
</comment>
<keyword evidence="5 7" id="KW-0811">Translocation</keyword>
<dbReference type="HAMAP" id="MF_00902">
    <property type="entry name" value="TatC"/>
    <property type="match status" value="1"/>
</dbReference>
<dbReference type="STRING" id="1172567.WQO_05925"/>
<reference evidence="9 10" key="1">
    <citation type="journal article" date="2012" name="J. Bacteriol.">
        <title>Draft genome sequence of Streptomyces globisporus C-1027, which produces an antitumor antibiotic consisting of a nine-membered enediyne with a chromoprotein.</title>
        <authorList>
            <person name="Wang L."/>
            <person name="Wang S."/>
            <person name="He Q."/>
            <person name="Yu T."/>
            <person name="Li Q."/>
            <person name="Hong B."/>
        </authorList>
    </citation>
    <scope>NUCLEOTIDE SEQUENCE [LARGE SCALE GENOMIC DNA]</scope>
    <source>
        <strain evidence="9 10">C-1027</strain>
    </source>
</reference>
<feature type="transmembrane region" description="Helical" evidence="7">
    <location>
        <begin position="177"/>
        <end position="198"/>
    </location>
</feature>
<protein>
    <recommendedName>
        <fullName evidence="7">Sec-independent protein translocase protein TatC</fullName>
    </recommendedName>
</protein>
<proteinExistence type="inferred from homology"/>
<evidence type="ECO:0000313" key="10">
    <source>
        <dbReference type="Proteomes" id="UP000064183"/>
    </source>
</evidence>
<dbReference type="InterPro" id="IPR002033">
    <property type="entry name" value="TatC"/>
</dbReference>
<dbReference type="AlphaFoldDB" id="A0A0U3L917"/>
<dbReference type="GO" id="GO:0043953">
    <property type="term" value="P:protein transport by the Tat complex"/>
    <property type="evidence" value="ECO:0007669"/>
    <property type="project" value="UniProtKB-UniRule"/>
</dbReference>
<comment type="subunit">
    <text evidence="7">The Tat system comprises two distinct complexes: a TatABC complex, containing multiple copies of TatA, TatB and TatC subunits, and a separate TatA complex, containing only TatA subunits. Substrates initially bind to the TatABC complex, which probably triggers association of the separate TatA complex to form the active translocon.</text>
</comment>
<accession>A0A0U3L917</accession>
<name>A0A0U3L917_STRGL</name>
<feature type="transmembrane region" description="Helical" evidence="7">
    <location>
        <begin position="210"/>
        <end position="228"/>
    </location>
</feature>
<dbReference type="GO" id="GO:0009977">
    <property type="term" value="F:proton motive force dependent protein transmembrane transporter activity"/>
    <property type="evidence" value="ECO:0007669"/>
    <property type="project" value="TreeGrafter"/>
</dbReference>
<evidence type="ECO:0000256" key="2">
    <source>
        <dbReference type="ARBA" id="ARBA00022692"/>
    </source>
</evidence>
<evidence type="ECO:0000256" key="5">
    <source>
        <dbReference type="ARBA" id="ARBA00023010"/>
    </source>
</evidence>